<evidence type="ECO:0000256" key="1">
    <source>
        <dbReference type="ARBA" id="ARBA00022729"/>
    </source>
</evidence>
<gene>
    <name evidence="4" type="ORF">RWH43_03760</name>
</gene>
<keyword evidence="1 2" id="KW-0732">Signal</keyword>
<dbReference type="CDD" id="cd01004">
    <property type="entry name" value="PBP2_MidA_like"/>
    <property type="match status" value="1"/>
</dbReference>
<accession>A0ABU3RSL6</accession>
<feature type="chain" id="PRO_5045096513" evidence="2">
    <location>
        <begin position="22"/>
        <end position="301"/>
    </location>
</feature>
<dbReference type="PANTHER" id="PTHR35936:SF17">
    <property type="entry name" value="ARGININE-BINDING EXTRACELLULAR PROTEIN ARTP"/>
    <property type="match status" value="1"/>
</dbReference>
<feature type="domain" description="Solute-binding protein family 3/N-terminal" evidence="3">
    <location>
        <begin position="62"/>
        <end position="287"/>
    </location>
</feature>
<comment type="caution">
    <text evidence="4">The sequence shown here is derived from an EMBL/GenBank/DDBJ whole genome shotgun (WGS) entry which is preliminary data.</text>
</comment>
<evidence type="ECO:0000313" key="5">
    <source>
        <dbReference type="Proteomes" id="UP001256673"/>
    </source>
</evidence>
<proteinExistence type="predicted"/>
<dbReference type="RefSeq" id="WP_316000702.1">
    <property type="nucleotide sequence ID" value="NZ_JAWDIU010000001.1"/>
</dbReference>
<dbReference type="SUPFAM" id="SSF53850">
    <property type="entry name" value="Periplasmic binding protein-like II"/>
    <property type="match status" value="1"/>
</dbReference>
<feature type="signal peptide" evidence="2">
    <location>
        <begin position="1"/>
        <end position="21"/>
    </location>
</feature>
<keyword evidence="5" id="KW-1185">Reference proteome</keyword>
<protein>
    <submittedName>
        <fullName evidence="4">ABC transporter substrate-binding protein</fullName>
    </submittedName>
</protein>
<dbReference type="Gene3D" id="3.40.190.10">
    <property type="entry name" value="Periplasmic binding protein-like II"/>
    <property type="match status" value="2"/>
</dbReference>
<dbReference type="Proteomes" id="UP001256673">
    <property type="component" value="Unassembled WGS sequence"/>
</dbReference>
<sequence length="301" mass="30847">MRTSRIVPAAALSAIAALALAGCVDNSAAQNGGSPSSSPSIQVTKDDALAAALPEAVRSSGKLVIGMDDTYPPNEFKDAAGNPVGWEVDLANAIASKLGVKADFAIAKFDNIIPSVTGGKDDFGMSSFTDTTEREQQVDFVNYYSAGILWASAAGKTVDPNNACGLKVAAQTATYEDTDEVPAKSAACTQAGKPAIEVLRYDTQDDATNAVILGKADALSADSPVTLYAISKTDGKLQAAGETFDVAPYGLAVAKGSTLTPTLQKTVQALIDDGTYRAILDQWGVSDGAVTTAEVNAASKG</sequence>
<reference evidence="4 5" key="1">
    <citation type="submission" date="2023-09" db="EMBL/GenBank/DDBJ databases">
        <title>Microbacterium fusihabitans sp. nov., Microbacterium phycihabitans sp. nov., and Microbacterium cervinum sp. nov., isolated from dried seaweeds of beach.</title>
        <authorList>
            <person name="Lee S.D."/>
        </authorList>
    </citation>
    <scope>NUCLEOTIDE SEQUENCE [LARGE SCALE GENOMIC DNA]</scope>
    <source>
        <strain evidence="4 5">KSW2-21</strain>
    </source>
</reference>
<dbReference type="PROSITE" id="PS51257">
    <property type="entry name" value="PROKAR_LIPOPROTEIN"/>
    <property type="match status" value="1"/>
</dbReference>
<dbReference type="InterPro" id="IPR001638">
    <property type="entry name" value="Solute-binding_3/MltF_N"/>
</dbReference>
<evidence type="ECO:0000259" key="3">
    <source>
        <dbReference type="SMART" id="SM00062"/>
    </source>
</evidence>
<dbReference type="SMART" id="SM00062">
    <property type="entry name" value="PBPb"/>
    <property type="match status" value="1"/>
</dbReference>
<dbReference type="PANTHER" id="PTHR35936">
    <property type="entry name" value="MEMBRANE-BOUND LYTIC MUREIN TRANSGLYCOSYLASE F"/>
    <property type="match status" value="1"/>
</dbReference>
<evidence type="ECO:0000313" key="4">
    <source>
        <dbReference type="EMBL" id="MDU0325869.1"/>
    </source>
</evidence>
<dbReference type="Pfam" id="PF00497">
    <property type="entry name" value="SBP_bac_3"/>
    <property type="match status" value="1"/>
</dbReference>
<organism evidence="4 5">
    <name type="scientific">Microbacterium algihabitans</name>
    <dbReference type="NCBI Taxonomy" id="3075992"/>
    <lineage>
        <taxon>Bacteria</taxon>
        <taxon>Bacillati</taxon>
        <taxon>Actinomycetota</taxon>
        <taxon>Actinomycetes</taxon>
        <taxon>Micrococcales</taxon>
        <taxon>Microbacteriaceae</taxon>
        <taxon>Microbacterium</taxon>
    </lineage>
</organism>
<dbReference type="EMBL" id="JAWDIU010000001">
    <property type="protein sequence ID" value="MDU0325869.1"/>
    <property type="molecule type" value="Genomic_DNA"/>
</dbReference>
<evidence type="ECO:0000256" key="2">
    <source>
        <dbReference type="SAM" id="SignalP"/>
    </source>
</evidence>
<name>A0ABU3RSL6_9MICO</name>